<gene>
    <name evidence="1" type="ORF">RRG08_029418</name>
</gene>
<reference evidence="1" key="1">
    <citation type="journal article" date="2023" name="G3 (Bethesda)">
        <title>A reference genome for the long-term kleptoplast-retaining sea slug Elysia crispata morphotype clarki.</title>
        <authorList>
            <person name="Eastman K.E."/>
            <person name="Pendleton A.L."/>
            <person name="Shaikh M.A."/>
            <person name="Suttiyut T."/>
            <person name="Ogas R."/>
            <person name="Tomko P."/>
            <person name="Gavelis G."/>
            <person name="Widhalm J.R."/>
            <person name="Wisecaver J.H."/>
        </authorList>
    </citation>
    <scope>NUCLEOTIDE SEQUENCE</scope>
    <source>
        <strain evidence="1">ECLA1</strain>
    </source>
</reference>
<dbReference type="CDD" id="cd00037">
    <property type="entry name" value="CLECT"/>
    <property type="match status" value="1"/>
</dbReference>
<dbReference type="Proteomes" id="UP001283361">
    <property type="component" value="Unassembled WGS sequence"/>
</dbReference>
<dbReference type="Gene3D" id="3.10.100.10">
    <property type="entry name" value="Mannose-Binding Protein A, subunit A"/>
    <property type="match status" value="1"/>
</dbReference>
<dbReference type="InterPro" id="IPR016187">
    <property type="entry name" value="CTDL_fold"/>
</dbReference>
<dbReference type="AlphaFoldDB" id="A0AAE0Z000"/>
<sequence>MFNFHNIEVLRNFTLQERFCKDMRYDGLAVISSPEAFEYAFKLTHKNSRNIYIGAHYLSETGIMMWNDGTVARSDTPFDSEIDYPESKSGRLERGAKLIRMKRGIMNRTGLCGNHKNHPTESRGTTMRGELLTTEKTIVSVSQVFSYVECAVLCGMVHECRAGEFNSDLLTCTVIGEYQSSGHIPKSEVVTYIRQTFWS</sequence>
<dbReference type="EMBL" id="JAWDGP010004990">
    <property type="protein sequence ID" value="KAK3760388.1"/>
    <property type="molecule type" value="Genomic_DNA"/>
</dbReference>
<keyword evidence="2" id="KW-1185">Reference proteome</keyword>
<evidence type="ECO:0000313" key="1">
    <source>
        <dbReference type="EMBL" id="KAK3760388.1"/>
    </source>
</evidence>
<dbReference type="SUPFAM" id="SSF56436">
    <property type="entry name" value="C-type lectin-like"/>
    <property type="match status" value="1"/>
</dbReference>
<proteinExistence type="predicted"/>
<protein>
    <submittedName>
        <fullName evidence="1">Uncharacterized protein</fullName>
    </submittedName>
</protein>
<name>A0AAE0Z000_9GAST</name>
<accession>A0AAE0Z000</accession>
<organism evidence="1 2">
    <name type="scientific">Elysia crispata</name>
    <name type="common">lettuce slug</name>
    <dbReference type="NCBI Taxonomy" id="231223"/>
    <lineage>
        <taxon>Eukaryota</taxon>
        <taxon>Metazoa</taxon>
        <taxon>Spiralia</taxon>
        <taxon>Lophotrochozoa</taxon>
        <taxon>Mollusca</taxon>
        <taxon>Gastropoda</taxon>
        <taxon>Heterobranchia</taxon>
        <taxon>Euthyneura</taxon>
        <taxon>Panpulmonata</taxon>
        <taxon>Sacoglossa</taxon>
        <taxon>Placobranchoidea</taxon>
        <taxon>Plakobranchidae</taxon>
        <taxon>Elysia</taxon>
    </lineage>
</organism>
<dbReference type="InterPro" id="IPR016186">
    <property type="entry name" value="C-type_lectin-like/link_sf"/>
</dbReference>
<evidence type="ECO:0000313" key="2">
    <source>
        <dbReference type="Proteomes" id="UP001283361"/>
    </source>
</evidence>
<comment type="caution">
    <text evidence="1">The sequence shown here is derived from an EMBL/GenBank/DDBJ whole genome shotgun (WGS) entry which is preliminary data.</text>
</comment>